<sequence>MVYGGKPSRGCRTCRARRIKCDEGKPTCKRCEKSKRECGGYRPEFEIVHRDQTGSTLRRLRKTASVHQQQSTDSLQLVFVREEPQPWRRQSLSPTPGSALAVPLAHRASCYFASNFILLSVGVAPHGFMEYLLPLMDTEPSGSALRHAFNACAFALLGNRAKADGVNLPQLSLKEHTLALAQTHKALDHSAMATADSTLAAVLLLCLYESITAIRESRMLAWRSHIDGAINIVKARGRDEMCKTRMGSLLFSAVRHHLAMSHLGGPILTTLQISRVLSSGLPLPFGVDWWMSAGDTSSVFATCQRFALEFSELRVEANHLLANGLRSSELCFQAKQLARRVEILGDGIASWLASIPADFRFQPICWVSEHDIDVSRRDGGYGEMDVFPGRVDIYPDFITAMAWNIGRVTRLLLASLNIRIAAWLCAPADYRMTVEYETSKRVCQDVIPDILASVPYHLGWRMNGKTLGTPGLSAFACGEEGSYKALPSLFLLWSLTVIKNHDLSTEDQRTWARGRLRFIAEEVGLKYAHIVNERLTTSRVNIRFPSMMIYQDGRAAPVDPLHRGVPAFAQAPAAVPLTPERLASTHVPPSAPISNP</sequence>
<dbReference type="PROSITE" id="PS00463">
    <property type="entry name" value="ZN2_CY6_FUNGAL_1"/>
    <property type="match status" value="1"/>
</dbReference>
<comment type="caution">
    <text evidence="3">The sequence shown here is derived from an EMBL/GenBank/DDBJ whole genome shotgun (WGS) entry which is preliminary data.</text>
</comment>
<proteinExistence type="predicted"/>
<reference evidence="3" key="1">
    <citation type="journal article" date="2023" name="Mol. Phylogenet. Evol.">
        <title>Genome-scale phylogeny and comparative genomics of the fungal order Sordariales.</title>
        <authorList>
            <person name="Hensen N."/>
            <person name="Bonometti L."/>
            <person name="Westerberg I."/>
            <person name="Brannstrom I.O."/>
            <person name="Guillou S."/>
            <person name="Cros-Aarteil S."/>
            <person name="Calhoun S."/>
            <person name="Haridas S."/>
            <person name="Kuo A."/>
            <person name="Mondo S."/>
            <person name="Pangilinan J."/>
            <person name="Riley R."/>
            <person name="LaButti K."/>
            <person name="Andreopoulos B."/>
            <person name="Lipzen A."/>
            <person name="Chen C."/>
            <person name="Yan M."/>
            <person name="Daum C."/>
            <person name="Ng V."/>
            <person name="Clum A."/>
            <person name="Steindorff A."/>
            <person name="Ohm R.A."/>
            <person name="Martin F."/>
            <person name="Silar P."/>
            <person name="Natvig D.O."/>
            <person name="Lalanne C."/>
            <person name="Gautier V."/>
            <person name="Ament-Velasquez S.L."/>
            <person name="Kruys A."/>
            <person name="Hutchinson M.I."/>
            <person name="Powell A.J."/>
            <person name="Barry K."/>
            <person name="Miller A.N."/>
            <person name="Grigoriev I.V."/>
            <person name="Debuchy R."/>
            <person name="Gladieux P."/>
            <person name="Hiltunen Thoren M."/>
            <person name="Johannesson H."/>
        </authorList>
    </citation>
    <scope>NUCLEOTIDE SEQUENCE</scope>
    <source>
        <strain evidence="3">CBS 731.68</strain>
    </source>
</reference>
<reference evidence="3" key="2">
    <citation type="submission" date="2023-05" db="EMBL/GenBank/DDBJ databases">
        <authorList>
            <consortium name="Lawrence Berkeley National Laboratory"/>
            <person name="Steindorff A."/>
            <person name="Hensen N."/>
            <person name="Bonometti L."/>
            <person name="Westerberg I."/>
            <person name="Brannstrom I.O."/>
            <person name="Guillou S."/>
            <person name="Cros-Aarteil S."/>
            <person name="Calhoun S."/>
            <person name="Haridas S."/>
            <person name="Kuo A."/>
            <person name="Mondo S."/>
            <person name="Pangilinan J."/>
            <person name="Riley R."/>
            <person name="Labutti K."/>
            <person name="Andreopoulos B."/>
            <person name="Lipzen A."/>
            <person name="Chen C."/>
            <person name="Yanf M."/>
            <person name="Daum C."/>
            <person name="Ng V."/>
            <person name="Clum A."/>
            <person name="Ohm R."/>
            <person name="Martin F."/>
            <person name="Silar P."/>
            <person name="Natvig D."/>
            <person name="Lalanne C."/>
            <person name="Gautier V."/>
            <person name="Ament-Velasquez S.L."/>
            <person name="Kruys A."/>
            <person name="Hutchinson M.I."/>
            <person name="Powell A.J."/>
            <person name="Barry K."/>
            <person name="Miller A.N."/>
            <person name="Grigoriev I.V."/>
            <person name="Debuchy R."/>
            <person name="Gladieux P."/>
            <person name="Thoren M.H."/>
            <person name="Johannesson H."/>
        </authorList>
    </citation>
    <scope>NUCLEOTIDE SEQUENCE</scope>
    <source>
        <strain evidence="3">CBS 731.68</strain>
    </source>
</reference>
<evidence type="ECO:0000256" key="1">
    <source>
        <dbReference type="ARBA" id="ARBA00023242"/>
    </source>
</evidence>
<dbReference type="InterPro" id="IPR036864">
    <property type="entry name" value="Zn2-C6_fun-type_DNA-bd_sf"/>
</dbReference>
<dbReference type="SMART" id="SM00066">
    <property type="entry name" value="GAL4"/>
    <property type="match status" value="1"/>
</dbReference>
<feature type="domain" description="Zn(2)-C6 fungal-type" evidence="2">
    <location>
        <begin position="10"/>
        <end position="38"/>
    </location>
</feature>
<accession>A0AAN6Z2J0</accession>
<evidence type="ECO:0000313" key="4">
    <source>
        <dbReference type="Proteomes" id="UP001302602"/>
    </source>
</evidence>
<protein>
    <recommendedName>
        <fullName evidence="2">Zn(2)-C6 fungal-type domain-containing protein</fullName>
    </recommendedName>
</protein>
<organism evidence="3 4">
    <name type="scientific">Parathielavia appendiculata</name>
    <dbReference type="NCBI Taxonomy" id="2587402"/>
    <lineage>
        <taxon>Eukaryota</taxon>
        <taxon>Fungi</taxon>
        <taxon>Dikarya</taxon>
        <taxon>Ascomycota</taxon>
        <taxon>Pezizomycotina</taxon>
        <taxon>Sordariomycetes</taxon>
        <taxon>Sordariomycetidae</taxon>
        <taxon>Sordariales</taxon>
        <taxon>Chaetomiaceae</taxon>
        <taxon>Parathielavia</taxon>
    </lineage>
</organism>
<dbReference type="RefSeq" id="XP_062646284.1">
    <property type="nucleotide sequence ID" value="XM_062797505.1"/>
</dbReference>
<dbReference type="EMBL" id="MU853230">
    <property type="protein sequence ID" value="KAK4122513.1"/>
    <property type="molecule type" value="Genomic_DNA"/>
</dbReference>
<dbReference type="GO" id="GO:0008270">
    <property type="term" value="F:zinc ion binding"/>
    <property type="evidence" value="ECO:0007669"/>
    <property type="project" value="InterPro"/>
</dbReference>
<dbReference type="InterPro" id="IPR053175">
    <property type="entry name" value="DHMBA_Reg_Transcription_Factor"/>
</dbReference>
<keyword evidence="4" id="KW-1185">Reference proteome</keyword>
<dbReference type="PANTHER" id="PTHR38791:SF13">
    <property type="entry name" value="ZN(2)-C6 FUNGAL-TYPE DOMAIN-CONTAINING PROTEIN"/>
    <property type="match status" value="1"/>
</dbReference>
<dbReference type="Pfam" id="PF11951">
    <property type="entry name" value="Fungal_trans_2"/>
    <property type="match status" value="1"/>
</dbReference>
<evidence type="ECO:0000259" key="2">
    <source>
        <dbReference type="PROSITE" id="PS50048"/>
    </source>
</evidence>
<evidence type="ECO:0000313" key="3">
    <source>
        <dbReference type="EMBL" id="KAK4122513.1"/>
    </source>
</evidence>
<dbReference type="PANTHER" id="PTHR38791">
    <property type="entry name" value="ZN(II)2CYS6 TRANSCRIPTION FACTOR (EUROFUNG)-RELATED-RELATED"/>
    <property type="match status" value="1"/>
</dbReference>
<dbReference type="AlphaFoldDB" id="A0AAN6Z2J0"/>
<dbReference type="SUPFAM" id="SSF57701">
    <property type="entry name" value="Zn2/Cys6 DNA-binding domain"/>
    <property type="match status" value="1"/>
</dbReference>
<name>A0AAN6Z2J0_9PEZI</name>
<dbReference type="GO" id="GO:0000981">
    <property type="term" value="F:DNA-binding transcription factor activity, RNA polymerase II-specific"/>
    <property type="evidence" value="ECO:0007669"/>
    <property type="project" value="InterPro"/>
</dbReference>
<dbReference type="Proteomes" id="UP001302602">
    <property type="component" value="Unassembled WGS sequence"/>
</dbReference>
<dbReference type="GeneID" id="87834284"/>
<dbReference type="PROSITE" id="PS50048">
    <property type="entry name" value="ZN2_CY6_FUNGAL_2"/>
    <property type="match status" value="1"/>
</dbReference>
<dbReference type="InterPro" id="IPR021858">
    <property type="entry name" value="Fun_TF"/>
</dbReference>
<dbReference type="InterPro" id="IPR001138">
    <property type="entry name" value="Zn2Cys6_DnaBD"/>
</dbReference>
<gene>
    <name evidence="3" type="ORF">N657DRAFT_719352</name>
</gene>
<dbReference type="Pfam" id="PF00172">
    <property type="entry name" value="Zn_clus"/>
    <property type="match status" value="1"/>
</dbReference>
<dbReference type="Gene3D" id="4.10.240.10">
    <property type="entry name" value="Zn(2)-C6 fungal-type DNA-binding domain"/>
    <property type="match status" value="1"/>
</dbReference>
<dbReference type="CDD" id="cd00067">
    <property type="entry name" value="GAL4"/>
    <property type="match status" value="1"/>
</dbReference>
<keyword evidence="1" id="KW-0539">Nucleus</keyword>